<evidence type="ECO:0000256" key="3">
    <source>
        <dbReference type="ARBA" id="ARBA00023004"/>
    </source>
</evidence>
<evidence type="ECO:0000256" key="2">
    <source>
        <dbReference type="ARBA" id="ARBA00022723"/>
    </source>
</evidence>
<dbReference type="AlphaFoldDB" id="A0A6J6SBA8"/>
<evidence type="ECO:0000313" key="6">
    <source>
        <dbReference type="EMBL" id="CAB4731968.1"/>
    </source>
</evidence>
<dbReference type="PANTHER" id="PTHR43742:SF6">
    <property type="entry name" value="OXIDOREDUCTASE YYAE-RELATED"/>
    <property type="match status" value="1"/>
</dbReference>
<dbReference type="EMBL" id="CAFBMH010000144">
    <property type="protein sequence ID" value="CAB4931455.1"/>
    <property type="molecule type" value="Genomic_DNA"/>
</dbReference>
<evidence type="ECO:0000256" key="1">
    <source>
        <dbReference type="ARBA" id="ARBA00010312"/>
    </source>
</evidence>
<comment type="similarity">
    <text evidence="1">Belongs to the prokaryotic molybdopterin-containing oxidoreductase family.</text>
</comment>
<keyword evidence="2" id="KW-0479">Metal-binding</keyword>
<proteinExistence type="inferred from homology"/>
<dbReference type="GO" id="GO:0051536">
    <property type="term" value="F:iron-sulfur cluster binding"/>
    <property type="evidence" value="ECO:0007669"/>
    <property type="project" value="UniProtKB-KW"/>
</dbReference>
<dbReference type="PANTHER" id="PTHR43742">
    <property type="entry name" value="TRIMETHYLAMINE-N-OXIDE REDUCTASE"/>
    <property type="match status" value="1"/>
</dbReference>
<evidence type="ECO:0000259" key="5">
    <source>
        <dbReference type="PROSITE" id="PS51669"/>
    </source>
</evidence>
<keyword evidence="3" id="KW-0408">Iron</keyword>
<dbReference type="GO" id="GO:0016491">
    <property type="term" value="F:oxidoreductase activity"/>
    <property type="evidence" value="ECO:0007669"/>
    <property type="project" value="InterPro"/>
</dbReference>
<evidence type="ECO:0000313" key="7">
    <source>
        <dbReference type="EMBL" id="CAB4931455.1"/>
    </source>
</evidence>
<dbReference type="SUPFAM" id="SSF53706">
    <property type="entry name" value="Formate dehydrogenase/DMSO reductase, domains 1-3"/>
    <property type="match status" value="1"/>
</dbReference>
<dbReference type="InterPro" id="IPR006657">
    <property type="entry name" value="MoPterin_dinucl-bd_dom"/>
</dbReference>
<gene>
    <name evidence="6" type="ORF">UFOPK2754_00541</name>
    <name evidence="7" type="ORF">UFOPK3543_02684</name>
    <name evidence="8" type="ORF">UFOPK3967_02885</name>
</gene>
<dbReference type="EMBL" id="CAFBOS010000261">
    <property type="protein sequence ID" value="CAB5023121.1"/>
    <property type="molecule type" value="Genomic_DNA"/>
</dbReference>
<sequence>MRVRGDKDDPLYRGFTCEKGRQLPAQHAHPDRLLHSQRRRADGDFEPVESGQALREIAERVQAIIAEHGPRSVAYYKGTCASRNPATGALLAAWMDAIGSPMRFDSNTIDQPGKSVALAMHGRWGAPAHGFDGADVALLVGTNPFVTLAGGLPSTDPIRSVRDARRSGMRLLVIDPRRTETAAAADLHLQPRPGEDVAILACLLNVIISEGLYDTEFVAAHVAGFDELRRAVAPFTPDTVAIRADVAPAELVSIAQAFASAQRGVVTSGTGPSMTGRHSTAVEYLVLALNTICGRYLRAGEALWNPGVLVSPLTAKAQATPPWPAFGYGEELRVRGLANAACGLSTAALADEILLEGPGQVKALFCVGGNPAAAWPDHEKSWRAMQALDLLVTIDIKMSATAKAADYVIAPKLTLEIPGSTIVSEALYYYAIGFGYPQPYANYTPAIVEPPAGSDLIEDWQVFHELGRHMGLALRVPPMFPSPDGVDHAIVLDGSSAPSLDELLDHLYRNSRVPLDEVRARSGVSGGAVYESQPVLVQPPDDGCTDRLDVGNRDMMNELADARQSAWPADAKYPLRLVCRRIVGALNSSGRDLPNMARHTNNPAYLHPDDLAALGLAAGDLVDVVSDAGSLRAIVAADPQLRLGLVSMTHSFGDVPGGETDVRKVGSNTSLLTVVDRDYDRFTGMPRMSNVPVAIHRPGASG</sequence>
<dbReference type="GO" id="GO:0043546">
    <property type="term" value="F:molybdopterin cofactor binding"/>
    <property type="evidence" value="ECO:0007669"/>
    <property type="project" value="InterPro"/>
</dbReference>
<evidence type="ECO:0000256" key="4">
    <source>
        <dbReference type="ARBA" id="ARBA00023014"/>
    </source>
</evidence>
<evidence type="ECO:0000313" key="8">
    <source>
        <dbReference type="EMBL" id="CAB5023121.1"/>
    </source>
</evidence>
<organism evidence="6">
    <name type="scientific">freshwater metagenome</name>
    <dbReference type="NCBI Taxonomy" id="449393"/>
    <lineage>
        <taxon>unclassified sequences</taxon>
        <taxon>metagenomes</taxon>
        <taxon>ecological metagenomes</taxon>
    </lineage>
</organism>
<dbReference type="EMBL" id="CAEZYR010000012">
    <property type="protein sequence ID" value="CAB4731968.1"/>
    <property type="molecule type" value="Genomic_DNA"/>
</dbReference>
<dbReference type="PROSITE" id="PS51669">
    <property type="entry name" value="4FE4S_MOW_BIS_MGD"/>
    <property type="match status" value="1"/>
</dbReference>
<dbReference type="Pfam" id="PF01568">
    <property type="entry name" value="Molydop_binding"/>
    <property type="match status" value="1"/>
</dbReference>
<dbReference type="SUPFAM" id="SSF50692">
    <property type="entry name" value="ADC-like"/>
    <property type="match status" value="1"/>
</dbReference>
<protein>
    <submittedName>
        <fullName evidence="6">Unannotated protein</fullName>
    </submittedName>
</protein>
<dbReference type="InterPro" id="IPR006963">
    <property type="entry name" value="Mopterin_OxRdtase_4Fe-4S_dom"/>
</dbReference>
<accession>A0A6J6SBA8</accession>
<keyword evidence="4" id="KW-0411">Iron-sulfur</keyword>
<dbReference type="Gene3D" id="2.40.40.20">
    <property type="match status" value="1"/>
</dbReference>
<dbReference type="Gene3D" id="3.40.228.10">
    <property type="entry name" value="Dimethylsulfoxide Reductase, domain 2"/>
    <property type="match status" value="1"/>
</dbReference>
<reference evidence="6" key="1">
    <citation type="submission" date="2020-05" db="EMBL/GenBank/DDBJ databases">
        <authorList>
            <person name="Chiriac C."/>
            <person name="Salcher M."/>
            <person name="Ghai R."/>
            <person name="Kavagutti S V."/>
        </authorList>
    </citation>
    <scope>NUCLEOTIDE SEQUENCE</scope>
</reference>
<dbReference type="InterPro" id="IPR050612">
    <property type="entry name" value="Prok_Mopterin_Oxidored"/>
</dbReference>
<dbReference type="Gene3D" id="3.40.50.740">
    <property type="match status" value="1"/>
</dbReference>
<dbReference type="Gene3D" id="3.30.200.210">
    <property type="match status" value="1"/>
</dbReference>
<dbReference type="InterPro" id="IPR006656">
    <property type="entry name" value="Mopterin_OxRdtase"/>
</dbReference>
<name>A0A6J6SBA8_9ZZZZ</name>
<dbReference type="Pfam" id="PF00384">
    <property type="entry name" value="Molybdopterin"/>
    <property type="match status" value="1"/>
</dbReference>
<dbReference type="InterPro" id="IPR009010">
    <property type="entry name" value="Asp_de-COase-like_dom_sf"/>
</dbReference>
<dbReference type="GO" id="GO:0046872">
    <property type="term" value="F:metal ion binding"/>
    <property type="evidence" value="ECO:0007669"/>
    <property type="project" value="UniProtKB-KW"/>
</dbReference>
<feature type="domain" description="4Fe-4S Mo/W bis-MGD-type" evidence="5">
    <location>
        <begin position="1"/>
        <end position="31"/>
    </location>
</feature>